<evidence type="ECO:0000313" key="10">
    <source>
        <dbReference type="Proteomes" id="UP000016922"/>
    </source>
</evidence>
<dbReference type="InterPro" id="IPR011009">
    <property type="entry name" value="Kinase-like_dom_sf"/>
</dbReference>
<keyword evidence="4" id="KW-0833">Ubl conjugation pathway</keyword>
<evidence type="ECO:0000256" key="2">
    <source>
        <dbReference type="ARBA" id="ARBA00012759"/>
    </source>
</evidence>
<evidence type="ECO:0000256" key="4">
    <source>
        <dbReference type="ARBA" id="ARBA00022786"/>
    </source>
</evidence>
<keyword evidence="10" id="KW-1185">Reference proteome</keyword>
<dbReference type="SUPFAM" id="SSF56112">
    <property type="entry name" value="Protein kinase-like (PK-like)"/>
    <property type="match status" value="1"/>
</dbReference>
<dbReference type="KEGG" id="glz:GLAREA_07778"/>
<organism evidence="9 10">
    <name type="scientific">Glarea lozoyensis (strain ATCC 20868 / MF5171)</name>
    <dbReference type="NCBI Taxonomy" id="1116229"/>
    <lineage>
        <taxon>Eukaryota</taxon>
        <taxon>Fungi</taxon>
        <taxon>Dikarya</taxon>
        <taxon>Ascomycota</taxon>
        <taxon>Pezizomycotina</taxon>
        <taxon>Leotiomycetes</taxon>
        <taxon>Helotiales</taxon>
        <taxon>Helotiaceae</taxon>
        <taxon>Glarea</taxon>
    </lineage>
</organism>
<sequence>MDTSTFTVLQTGYEHAIREFSAKVQQLTTKTAKTACGREYIRISKLKEWLESETRLQVQGWTEPRETHQITRLLHAAYSQYTGQPRKEQLTGENSCLIVFSILLQLGQGHLIHILKRSHKVVDSHLPIDLPTLQHVFKKEILPYPENLAEDFNKEQWKFCPAKFELGLDMNFDEDHILPIYKKMKINEKGGTATIWQISVMEEFVGVRLRDAVKSARYEDPDYGPCYALVLKAFESEKRAIFVNERHAFSKLGYENGNMIRFLGEYRHRQTHHAEQSERVEGELVILKTTYNILLEFGECDLAELFAKNVPPVHSSEIEAFWRDIFEVADAIRDMHNLRTNNDGMIKEYWGWHADIKPDNILQVQGKFKLADPGFARFVEKPKQGEKEEEVAALRAPPQVLLGGTTTYGAPEQYSHSSRLENPVDQSIDTWSLGCVFSITATFVVLGYQGVQQYSKLRAKAIKDQITSQEVQPDLGPETTALNYGDYFHNGFNVLSAVTSWHDYLRHCMRSTDKITYQVLNLVDRDMLVGRESRSKTSTEAICKELSHILSQNKSRPQASLLSPIMAFLKELDDDPEEMIDDSSFVTVLGSDDIQGNTPQDIQNRKKLRKSHLIQTNHRSHMKVPISRRQDELEGAHSFINTSIQVEDTSMYSKAPSAYYKHETQSPEQRTSSETTLTMSPGHTHIQAKPRTEYVVATPALKLTSQKAMCLINHVFLPPVLPEQNDLSTEDDDLLIEAVSCALDEFRACLSQDNHEAIDTAASGLAALAHVRDSAGHIDESRLQKVMAGDAFTGKDFILPLYIAAQNAAVIIKRKDARFCIETFEVAPADDSVVSTRGRLRRCFPGPAAIIDQSTFIDSKFRGMLLQMLSKLSQETIPEMITPGNTTNPRLITELLASMLGSMGSFASHRRLWKNTREESIISAVSNPWRRSPLWLMIRVTLHRVLDNLDSDTPQSLYKPFMVFFMGYIAKNAAGLNLQSDIVYCMHAKISRRLIKLKPEADQIWLQHTAKILKRSTGTIRDRWHRIVRQSDPASHWSALETLDLDQDVMMDLAELHVHISAIQKREPVSATKAFKPRDSITSYDAKSLPEILGPFSDEYKTQELALLESWVEMNLSEWMEDNYQSASFCTQLLDFMVSYNAIASEHYARNPEALSHMILTLVELWIACDKAVIRDCNLMADYDPAMPQELLQSLVLPLRSQARRLLKVETYLKNRQRKADASLPYVLSSNYSANCFAARYVRQSPRHQKLWVQISESATEQKQRKVQEFRNCKKEYSHLMSRAHMYPCYCSVIRSYSVCKRCTKENEASKISISVHEWPLPSEESKAQSIVFELDVPNALAAWRETVIFMIGDVFQCQANQQDKPSMGMPLQSDPSLKPFFQNPGNRDFRTRLWSSTTRSDKRLRVKDVDENMLFLDCSPRYAYLDSKVGNWMTGWTVKYDIASNFMYKLPSAVLQAFIYRPPDDPNGPPPNYVLARLSERPEHMTRDEFKALASIPLGFHIQWMNILTQLRMPEIEFNKIETCVIFLQVLHQVGPSDESLSRASHRLLEDEDFASALLEALEISLARIKGNWLLSYELAIFIWTSARLLAINRLPQLLARNLRFLSEARQVAFGWMRQLREKAHATTPDEKRFKLKQRVVQLALICISSMDVDSDIMRNVLFDDQATESPESAAVVLIECSITIQESVLPKSEDGDELSNLLRERWKRLSCRVLQIIKDAILNGSQCLDEAILMSWSAYLPGGSWTALSEPMGHWMVTTMPYTYGQKNLEVSYNFLTAQLLVSGLPVARLPSQYESHPLYSTFFGDSAIQAMSTSEPGMQFSAKKSYHGYAMHLGLHERSESTCPDLLLRAVKDGVEYDLLPRRLFSEIFPASFVEHHVHWYNSQSEAIEFRPVEKPWEESNANWELTRLNSKWRLQKQNVYLVDITSTTAMEISRIFSALEKPKHLHILIHHSGQLEVDLPRLRIGFSISEDSTSIESRQFPGMIVDSEQSIGTLVGLQSKLVLRNKQQLTERLVVIPEGPISCIEHNGHVRISVNPDLVLRVQAYRIDKHLGKLVDNGTLQSKLYLCYLHALSSYCLPDPLTAHTGTEQALMILGSGAVRSFNILTADNIKLLILLSHLAPKQIYRVKTNSQMNNLSFLSKHPKFYTSVQDFATQMSQEYMFRPDLAGDLDQLQALDHVDPDLLQKYTIRCSTFRTAGFGAEDFIVTEDSTYKARELAEDNTRRDRVLVALKMIMTPSPGLPFKVSKDLSHCIWTTLQPNVLGSNGPLELREFQFHTSLLTHTSETLGNNWCKLDSVRVMFEGSGINRFQILMWLSTVAYSTHVDMQFIQALGALLANKLSKKLQPPSTKSSFQLLSGYAPDSHLLQTTIRANRSPKWASQAAKVRSENLFSDKKRKFEAKDSKHVERFESILTSQWPCAIPNAPNTSSGWRLESYFIVENSMESVRPLFESWYDNLQFRKYLQSLVVGLSALPVVPIKVPSIYTATTGTNAIKAKTFLGTEGFFKHTIPLVPNSLRDPFDLPRSLMHRGQRKYPDLRLPSFIAQLQSSPKTSSEQHYIEDLTRSLSLLKSYENESAVSFNEDEMKQKLDENLTHSQNRVNELHTSITDLCSNLSAAALGMDPGALLHASPRVSRVVFLQQLTRTRWDRISDSWRHRFLNYANAVVELQRAERLSGYGGDTSHVDFLKELINVPHNGWNPEQHPEWLLVEIESGIVIREVQGMTAQRMIKPSTSNNAVMQLNMGEGKSAVIVPIVALALANGSRLVRVVVAKPQSSQMFEMLVSKLGGLVNRRLYQMPFSRASQLDVKQIQTMHSMYKECEKVGGILLIQPEHILSFQLMGLEQMIAKKESVGRALLDIQHFFRSHSRDIVDESDENFGVKIELIYSLGQQVTMELGVKRWKLIHRVLDLVAHVAWKVKDKLPRSIEVDDRHEERFPKIRIFQPDAHAMFLDQMAHAICDMGVPGLVIAGRSPELRQSIFAYISKAEISTEEISSVEKSPIWTDSTTKGLLLVARGLLANGVLQFVLGSKRWRVNYGLDPKRRPQTQLAVPYQAKDKPSARSEFSHPEVNLIITSLSYYYGGLSDDDLFITFKHLLKSHQPGDRYREWVRTAPKLAGSFHNLTGVNIEDTEQCTESLFPGLRYSKGAIDYFLVNTVFPAEMKEFPSKLSASGWDLGQLKSNVTTGFSGTNDSRHLLPVTVEQLNSPETGHTNALVLENLLRPENSVQPVFHSEDLIVSDAQVILSLVVGLDPPTRVILDVGAQILELSNLEVARAWLQMVPDTEERRTHGAVFADDYDTLCVIDREGLIEPLQVSPLARYLESCLVFLDESHTRGIDLKLPSDYRAAITLGPGLTKDKLVQACMRMRKLGNGQSVVFLMPEEIERTIRTVTKTSSPELMVGHVLEWTIAETCLDLRNNMPLWAIQGRRFETQKPFWNESSAGFGLREQQAKKFMEVEALSLKLRYRPRTATEEKAFRRDSVRNKNLKQILDRCAAFDSHGFNTVTLREEQERERSREFDFREAQREMNLRSAKPQYHKVHEDVKSFVQTGILNTNSPAFQPAFNTLASTAAAQYYDVTRFTQDIFVTADFARTVVPQNPTLTEFEDITTFYRPVQFILTSKVGKQVQHMVIISPYEAQQLFTYIMSLKLVTLHLYSRRLNLGFRPLDNLDLYTIGTPLYANTLPIRSIVQLNLFSGQLYFSSVKHYRETCKFLGVPYQIEDTGAVSIIQQPEKVATSTVLRAAPRDNPVKFFQEFVSNVRGDGSSIEYTHLGKTLEGILLTERDFAMDKN</sequence>
<keyword evidence="5" id="KW-0378">Hydrolase</keyword>
<dbReference type="GeneID" id="19466830"/>
<dbReference type="InterPro" id="IPR046541">
    <property type="entry name" value="DUF6606"/>
</dbReference>
<dbReference type="InterPro" id="IPR022099">
    <property type="entry name" value="DUF3638"/>
</dbReference>
<name>S3D685_GLAL2</name>
<feature type="domain" description="Protein kinase" evidence="8">
    <location>
        <begin position="181"/>
        <end position="551"/>
    </location>
</feature>
<evidence type="ECO:0000256" key="5">
    <source>
        <dbReference type="ARBA" id="ARBA00022801"/>
    </source>
</evidence>
<keyword evidence="3" id="KW-0645">Protease</keyword>
<protein>
    <recommendedName>
        <fullName evidence="2">ubiquitinyl hydrolase 1</fullName>
        <ecNumber evidence="2">3.4.19.12</ecNumber>
    </recommendedName>
</protein>
<keyword evidence="6" id="KW-0788">Thiol protease</keyword>
<dbReference type="PROSITE" id="PS50011">
    <property type="entry name" value="PROTEIN_KINASE_DOM"/>
    <property type="match status" value="1"/>
</dbReference>
<dbReference type="HOGENOM" id="CLU_000211_1_0_1"/>
<dbReference type="PANTHER" id="PTHR13367">
    <property type="entry name" value="UBIQUITIN THIOESTERASE"/>
    <property type="match status" value="1"/>
</dbReference>
<evidence type="ECO:0000259" key="8">
    <source>
        <dbReference type="PROSITE" id="PS50011"/>
    </source>
</evidence>
<accession>S3D685</accession>
<feature type="compositionally biased region" description="Polar residues" evidence="7">
    <location>
        <begin position="666"/>
        <end position="681"/>
    </location>
</feature>
<dbReference type="Gene3D" id="1.10.510.10">
    <property type="entry name" value="Transferase(Phosphotransferase) domain 1"/>
    <property type="match status" value="1"/>
</dbReference>
<dbReference type="OrthoDB" id="3182339at2759"/>
<dbReference type="GO" id="GO:0005524">
    <property type="term" value="F:ATP binding"/>
    <property type="evidence" value="ECO:0007669"/>
    <property type="project" value="InterPro"/>
</dbReference>
<dbReference type="RefSeq" id="XP_008080656.1">
    <property type="nucleotide sequence ID" value="XM_008082465.1"/>
</dbReference>
<dbReference type="EMBL" id="KE145359">
    <property type="protein sequence ID" value="EPE32644.1"/>
    <property type="molecule type" value="Genomic_DNA"/>
</dbReference>
<dbReference type="Pfam" id="PF12340">
    <property type="entry name" value="DUF3638"/>
    <property type="match status" value="1"/>
</dbReference>
<dbReference type="PANTHER" id="PTHR13367:SF34">
    <property type="match status" value="1"/>
</dbReference>
<dbReference type="Pfam" id="PF00069">
    <property type="entry name" value="Pkinase"/>
    <property type="match status" value="1"/>
</dbReference>
<dbReference type="Pfam" id="PF12359">
    <property type="entry name" value="DUF3645"/>
    <property type="match status" value="1"/>
</dbReference>
<dbReference type="OMA" id="RRIYHMP"/>
<keyword evidence="9" id="KW-0808">Transferase</keyword>
<dbReference type="GO" id="GO:0004843">
    <property type="term" value="F:cysteine-type deubiquitinase activity"/>
    <property type="evidence" value="ECO:0007669"/>
    <property type="project" value="UniProtKB-EC"/>
</dbReference>
<evidence type="ECO:0000313" key="9">
    <source>
        <dbReference type="EMBL" id="EPE32644.1"/>
    </source>
</evidence>
<dbReference type="InterPro" id="IPR000719">
    <property type="entry name" value="Prot_kinase_dom"/>
</dbReference>
<dbReference type="eggNOG" id="ENOG502QUFK">
    <property type="taxonomic scope" value="Eukaryota"/>
</dbReference>
<dbReference type="SMART" id="SM00220">
    <property type="entry name" value="S_TKc"/>
    <property type="match status" value="1"/>
</dbReference>
<keyword evidence="9" id="KW-0418">Kinase</keyword>
<dbReference type="InterPro" id="IPR051346">
    <property type="entry name" value="OTU_Deubiquitinase"/>
</dbReference>
<proteinExistence type="predicted"/>
<reference evidence="9 10" key="1">
    <citation type="journal article" date="2013" name="BMC Genomics">
        <title>Genomics-driven discovery of the pneumocandin biosynthetic gene cluster in the fungus Glarea lozoyensis.</title>
        <authorList>
            <person name="Chen L."/>
            <person name="Yue Q."/>
            <person name="Zhang X."/>
            <person name="Xiang M."/>
            <person name="Wang C."/>
            <person name="Li S."/>
            <person name="Che Y."/>
            <person name="Ortiz-Lopez F.J."/>
            <person name="Bills G.F."/>
            <person name="Liu X."/>
            <person name="An Z."/>
        </authorList>
    </citation>
    <scope>NUCLEOTIDE SEQUENCE [LARGE SCALE GENOMIC DNA]</scope>
    <source>
        <strain evidence="10">ATCC 20868 / MF5171</strain>
    </source>
</reference>
<feature type="region of interest" description="Disordered" evidence="7">
    <location>
        <begin position="658"/>
        <end position="686"/>
    </location>
</feature>
<dbReference type="Pfam" id="PF20255">
    <property type="entry name" value="DUF6606"/>
    <property type="match status" value="1"/>
</dbReference>
<evidence type="ECO:0000256" key="3">
    <source>
        <dbReference type="ARBA" id="ARBA00022670"/>
    </source>
</evidence>
<evidence type="ECO:0000256" key="7">
    <source>
        <dbReference type="SAM" id="MobiDB-lite"/>
    </source>
</evidence>
<evidence type="ECO:0000256" key="6">
    <source>
        <dbReference type="ARBA" id="ARBA00022807"/>
    </source>
</evidence>
<dbReference type="GO" id="GO:0006508">
    <property type="term" value="P:proteolysis"/>
    <property type="evidence" value="ECO:0007669"/>
    <property type="project" value="UniProtKB-KW"/>
</dbReference>
<comment type="catalytic activity">
    <reaction evidence="1">
        <text>Thiol-dependent hydrolysis of ester, thioester, amide, peptide and isopeptide bonds formed by the C-terminal Gly of ubiquitin (a 76-residue protein attached to proteins as an intracellular targeting signal).</text>
        <dbReference type="EC" id="3.4.19.12"/>
    </reaction>
</comment>
<dbReference type="GO" id="GO:0004672">
    <property type="term" value="F:protein kinase activity"/>
    <property type="evidence" value="ECO:0007669"/>
    <property type="project" value="InterPro"/>
</dbReference>
<evidence type="ECO:0000256" key="1">
    <source>
        <dbReference type="ARBA" id="ARBA00000707"/>
    </source>
</evidence>
<dbReference type="STRING" id="1116229.S3D685"/>
<gene>
    <name evidence="9" type="ORF">GLAREA_07778</name>
</gene>
<dbReference type="Proteomes" id="UP000016922">
    <property type="component" value="Unassembled WGS sequence"/>
</dbReference>
<dbReference type="InterPro" id="IPR022105">
    <property type="entry name" value="DUF3645"/>
</dbReference>
<dbReference type="EC" id="3.4.19.12" evidence="2"/>